<evidence type="ECO:0000256" key="2">
    <source>
        <dbReference type="SAM" id="MobiDB-lite"/>
    </source>
</evidence>
<dbReference type="Proteomes" id="UP000824120">
    <property type="component" value="Chromosome 4"/>
</dbReference>
<dbReference type="GO" id="GO:0008270">
    <property type="term" value="F:zinc ion binding"/>
    <property type="evidence" value="ECO:0007669"/>
    <property type="project" value="UniProtKB-KW"/>
</dbReference>
<feature type="domain" description="CCHC-type" evidence="3">
    <location>
        <begin position="29"/>
        <end position="44"/>
    </location>
</feature>
<keyword evidence="1" id="KW-0862">Zinc</keyword>
<reference evidence="4 5" key="1">
    <citation type="submission" date="2020-09" db="EMBL/GenBank/DDBJ databases">
        <title>De no assembly of potato wild relative species, Solanum commersonii.</title>
        <authorList>
            <person name="Cho K."/>
        </authorList>
    </citation>
    <scope>NUCLEOTIDE SEQUENCE [LARGE SCALE GENOMIC DNA]</scope>
    <source>
        <strain evidence="4">LZ3.2</strain>
        <tissue evidence="4">Leaf</tissue>
    </source>
</reference>
<proteinExistence type="predicted"/>
<feature type="compositionally biased region" description="Polar residues" evidence="2">
    <location>
        <begin position="49"/>
        <end position="61"/>
    </location>
</feature>
<dbReference type="SMART" id="SM00343">
    <property type="entry name" value="ZnF_C2HC"/>
    <property type="match status" value="1"/>
</dbReference>
<evidence type="ECO:0000256" key="1">
    <source>
        <dbReference type="PROSITE-ProRule" id="PRU00047"/>
    </source>
</evidence>
<sequence length="101" mass="10805">MAQRGNWAPACGKFGRNHPRTYRDGSTGCFKCGQEGHFMKECPKNRQCNGNAGNITQSSSVAPLDKASPRGATSGTGSGANHLYAISSRQEQKNYPDVVTV</sequence>
<evidence type="ECO:0000313" key="4">
    <source>
        <dbReference type="EMBL" id="KAG5610330.1"/>
    </source>
</evidence>
<keyword evidence="1" id="KW-0863">Zinc-finger</keyword>
<evidence type="ECO:0000313" key="5">
    <source>
        <dbReference type="Proteomes" id="UP000824120"/>
    </source>
</evidence>
<protein>
    <recommendedName>
        <fullName evidence="3">CCHC-type domain-containing protein</fullName>
    </recommendedName>
</protein>
<organism evidence="4 5">
    <name type="scientific">Solanum commersonii</name>
    <name type="common">Commerson's wild potato</name>
    <name type="synonym">Commerson's nightshade</name>
    <dbReference type="NCBI Taxonomy" id="4109"/>
    <lineage>
        <taxon>Eukaryota</taxon>
        <taxon>Viridiplantae</taxon>
        <taxon>Streptophyta</taxon>
        <taxon>Embryophyta</taxon>
        <taxon>Tracheophyta</taxon>
        <taxon>Spermatophyta</taxon>
        <taxon>Magnoliopsida</taxon>
        <taxon>eudicotyledons</taxon>
        <taxon>Gunneridae</taxon>
        <taxon>Pentapetalae</taxon>
        <taxon>asterids</taxon>
        <taxon>lamiids</taxon>
        <taxon>Solanales</taxon>
        <taxon>Solanaceae</taxon>
        <taxon>Solanoideae</taxon>
        <taxon>Solaneae</taxon>
        <taxon>Solanum</taxon>
    </lineage>
</organism>
<dbReference type="Pfam" id="PF00098">
    <property type="entry name" value="zf-CCHC"/>
    <property type="match status" value="1"/>
</dbReference>
<accession>A0A9J5ZCF4</accession>
<dbReference type="OrthoDB" id="1751882at2759"/>
<evidence type="ECO:0000259" key="3">
    <source>
        <dbReference type="PROSITE" id="PS50158"/>
    </source>
</evidence>
<dbReference type="EMBL" id="JACXVP010000004">
    <property type="protein sequence ID" value="KAG5610330.1"/>
    <property type="molecule type" value="Genomic_DNA"/>
</dbReference>
<keyword evidence="5" id="KW-1185">Reference proteome</keyword>
<dbReference type="InterPro" id="IPR036875">
    <property type="entry name" value="Znf_CCHC_sf"/>
</dbReference>
<keyword evidence="1" id="KW-0479">Metal-binding</keyword>
<dbReference type="Gene3D" id="4.10.60.10">
    <property type="entry name" value="Zinc finger, CCHC-type"/>
    <property type="match status" value="1"/>
</dbReference>
<dbReference type="SUPFAM" id="SSF57756">
    <property type="entry name" value="Retrovirus zinc finger-like domains"/>
    <property type="match status" value="1"/>
</dbReference>
<name>A0A9J5ZCF4_SOLCO</name>
<comment type="caution">
    <text evidence="4">The sequence shown here is derived from an EMBL/GenBank/DDBJ whole genome shotgun (WGS) entry which is preliminary data.</text>
</comment>
<dbReference type="AlphaFoldDB" id="A0A9J5ZCF4"/>
<feature type="region of interest" description="Disordered" evidence="2">
    <location>
        <begin position="49"/>
        <end position="101"/>
    </location>
</feature>
<dbReference type="InterPro" id="IPR001878">
    <property type="entry name" value="Znf_CCHC"/>
</dbReference>
<dbReference type="PROSITE" id="PS50158">
    <property type="entry name" value="ZF_CCHC"/>
    <property type="match status" value="1"/>
</dbReference>
<gene>
    <name evidence="4" type="ORF">H5410_021611</name>
</gene>
<dbReference type="GO" id="GO:0003676">
    <property type="term" value="F:nucleic acid binding"/>
    <property type="evidence" value="ECO:0007669"/>
    <property type="project" value="InterPro"/>
</dbReference>